<dbReference type="EMBL" id="ML179340">
    <property type="protein sequence ID" value="THU90275.1"/>
    <property type="molecule type" value="Genomic_DNA"/>
</dbReference>
<dbReference type="OrthoDB" id="3070163at2759"/>
<proteinExistence type="predicted"/>
<dbReference type="AlphaFoldDB" id="A0A4V4HEA8"/>
<feature type="compositionally biased region" description="Basic and acidic residues" evidence="1">
    <location>
        <begin position="229"/>
        <end position="240"/>
    </location>
</feature>
<name>A0A4V4HEA8_DENBC</name>
<gene>
    <name evidence="2" type="ORF">K435DRAFT_864460</name>
</gene>
<dbReference type="Proteomes" id="UP000297245">
    <property type="component" value="Unassembled WGS sequence"/>
</dbReference>
<organism evidence="2 3">
    <name type="scientific">Dendrothele bispora (strain CBS 962.96)</name>
    <dbReference type="NCBI Taxonomy" id="1314807"/>
    <lineage>
        <taxon>Eukaryota</taxon>
        <taxon>Fungi</taxon>
        <taxon>Dikarya</taxon>
        <taxon>Basidiomycota</taxon>
        <taxon>Agaricomycotina</taxon>
        <taxon>Agaricomycetes</taxon>
        <taxon>Agaricomycetidae</taxon>
        <taxon>Agaricales</taxon>
        <taxon>Agaricales incertae sedis</taxon>
        <taxon>Dendrothele</taxon>
    </lineage>
</organism>
<evidence type="ECO:0000313" key="2">
    <source>
        <dbReference type="EMBL" id="THU90275.1"/>
    </source>
</evidence>
<evidence type="ECO:0000313" key="3">
    <source>
        <dbReference type="Proteomes" id="UP000297245"/>
    </source>
</evidence>
<keyword evidence="3" id="KW-1185">Reference proteome</keyword>
<sequence>MGIGCSVHWIYEGGPTGFSCTACFGCCLSWPYVSGHTLVVESNSPILKKAWSRLTEKRSYVGELTLKLAKAHFAKLPSDPEYIQRYCAWALPYGPALWRVPVSREHPDEDDPLYTPPQDIFESSFVIEALTAVLRSMQKSVLGDLGYPRSALALVVVGVERGFIAHDTGVFIDPGEFSHKKVGGLMSQYFDNINRLSVRRWESILRQCQMEKTFKESQHAPLKASTTMEQRRRNLTDQRSPDPNPDFQIVQQGLPIPESAQTVMQFWSNPIPLSLPTTPQAPVSFIPEQINVLQTQIQAFKLVQRAYRYADQQYRYSNLEKLLHSAIKVTKDEPAAESIPKQEEPEPIVTVLNSTERTFLGGRHQSLSL</sequence>
<accession>A0A4V4HEA8</accession>
<protein>
    <submittedName>
        <fullName evidence="2">Uncharacterized protein</fullName>
    </submittedName>
</protein>
<reference evidence="2 3" key="1">
    <citation type="journal article" date="2019" name="Nat. Ecol. Evol.">
        <title>Megaphylogeny resolves global patterns of mushroom evolution.</title>
        <authorList>
            <person name="Varga T."/>
            <person name="Krizsan K."/>
            <person name="Foldi C."/>
            <person name="Dima B."/>
            <person name="Sanchez-Garcia M."/>
            <person name="Sanchez-Ramirez S."/>
            <person name="Szollosi G.J."/>
            <person name="Szarkandi J.G."/>
            <person name="Papp V."/>
            <person name="Albert L."/>
            <person name="Andreopoulos W."/>
            <person name="Angelini C."/>
            <person name="Antonin V."/>
            <person name="Barry K.W."/>
            <person name="Bougher N.L."/>
            <person name="Buchanan P."/>
            <person name="Buyck B."/>
            <person name="Bense V."/>
            <person name="Catcheside P."/>
            <person name="Chovatia M."/>
            <person name="Cooper J."/>
            <person name="Damon W."/>
            <person name="Desjardin D."/>
            <person name="Finy P."/>
            <person name="Geml J."/>
            <person name="Haridas S."/>
            <person name="Hughes K."/>
            <person name="Justo A."/>
            <person name="Karasinski D."/>
            <person name="Kautmanova I."/>
            <person name="Kiss B."/>
            <person name="Kocsube S."/>
            <person name="Kotiranta H."/>
            <person name="LaButti K.M."/>
            <person name="Lechner B.E."/>
            <person name="Liimatainen K."/>
            <person name="Lipzen A."/>
            <person name="Lukacs Z."/>
            <person name="Mihaltcheva S."/>
            <person name="Morgado L.N."/>
            <person name="Niskanen T."/>
            <person name="Noordeloos M.E."/>
            <person name="Ohm R.A."/>
            <person name="Ortiz-Santana B."/>
            <person name="Ovrebo C."/>
            <person name="Racz N."/>
            <person name="Riley R."/>
            <person name="Savchenko A."/>
            <person name="Shiryaev A."/>
            <person name="Soop K."/>
            <person name="Spirin V."/>
            <person name="Szebenyi C."/>
            <person name="Tomsovsky M."/>
            <person name="Tulloss R.E."/>
            <person name="Uehling J."/>
            <person name="Grigoriev I.V."/>
            <person name="Vagvolgyi C."/>
            <person name="Papp T."/>
            <person name="Martin F.M."/>
            <person name="Miettinen O."/>
            <person name="Hibbett D.S."/>
            <person name="Nagy L.G."/>
        </authorList>
    </citation>
    <scope>NUCLEOTIDE SEQUENCE [LARGE SCALE GENOMIC DNA]</scope>
    <source>
        <strain evidence="2 3">CBS 962.96</strain>
    </source>
</reference>
<feature type="region of interest" description="Disordered" evidence="1">
    <location>
        <begin position="215"/>
        <end position="245"/>
    </location>
</feature>
<evidence type="ECO:0000256" key="1">
    <source>
        <dbReference type="SAM" id="MobiDB-lite"/>
    </source>
</evidence>